<dbReference type="SUPFAM" id="SSF81273">
    <property type="entry name" value="H-NS histone-like proteins"/>
    <property type="match status" value="1"/>
</dbReference>
<dbReference type="Pfam" id="PF00816">
    <property type="entry name" value="Histone_HNS"/>
    <property type="match status" value="1"/>
</dbReference>
<organism evidence="7 8">
    <name type="scientific">Comamonas aquatica DA1877</name>
    <dbReference type="NCBI Taxonomy" id="1457173"/>
    <lineage>
        <taxon>Bacteria</taxon>
        <taxon>Pseudomonadati</taxon>
        <taxon>Pseudomonadota</taxon>
        <taxon>Betaproteobacteria</taxon>
        <taxon>Burkholderiales</taxon>
        <taxon>Comamonadaceae</taxon>
        <taxon>Comamonas</taxon>
    </lineage>
</organism>
<dbReference type="AlphaFoldDB" id="A0A014MPM2"/>
<dbReference type="GO" id="GO:0003677">
    <property type="term" value="F:DNA binding"/>
    <property type="evidence" value="ECO:0007669"/>
    <property type="project" value="UniProtKB-KW"/>
</dbReference>
<dbReference type="Gene3D" id="4.10.430.30">
    <property type="match status" value="1"/>
</dbReference>
<evidence type="ECO:0000256" key="2">
    <source>
        <dbReference type="ARBA" id="ARBA00010610"/>
    </source>
</evidence>
<dbReference type="RefSeq" id="WP_043383549.1">
    <property type="nucleotide sequence ID" value="NZ_JBOK01000010.1"/>
</dbReference>
<dbReference type="InterPro" id="IPR027444">
    <property type="entry name" value="H-NS_C_dom"/>
</dbReference>
<dbReference type="PATRIC" id="fig|1457173.3.peg.2046"/>
<evidence type="ECO:0000313" key="7">
    <source>
        <dbReference type="EMBL" id="EXU80104.1"/>
    </source>
</evidence>
<dbReference type="GeneID" id="74938560"/>
<dbReference type="PANTHER" id="PTHR38097">
    <property type="match status" value="1"/>
</dbReference>
<dbReference type="Proteomes" id="UP000020766">
    <property type="component" value="Unassembled WGS sequence"/>
</dbReference>
<comment type="caution">
    <text evidence="7">The sequence shown here is derived from an EMBL/GenBank/DDBJ whole genome shotgun (WGS) entry which is preliminary data.</text>
</comment>
<dbReference type="EMBL" id="JBOK01000010">
    <property type="protein sequence ID" value="EXU80104.1"/>
    <property type="molecule type" value="Genomic_DNA"/>
</dbReference>
<gene>
    <name evidence="7" type="ORF">AX13_01885</name>
</gene>
<dbReference type="STRING" id="225991.MA05_11020"/>
<name>A0A014MPM2_9BURK</name>
<evidence type="ECO:0000259" key="6">
    <source>
        <dbReference type="SMART" id="SM00528"/>
    </source>
</evidence>
<keyword evidence="4" id="KW-0238">DNA-binding</keyword>
<sequence length="103" mass="11259">MTTYKELLAQRAELEKQIEAARKEALASAIAQVRAIVAEYELTEEDVFSKKAPRAAASTGAKTVAPKYRDPATGATWTGRGKPPLWIAGQDRLNFLIQDQQAA</sequence>
<evidence type="ECO:0000256" key="5">
    <source>
        <dbReference type="SAM" id="MobiDB-lite"/>
    </source>
</evidence>
<feature type="domain" description="DNA-binding protein H-NS-like C-terminal" evidence="6">
    <location>
        <begin position="58"/>
        <end position="97"/>
    </location>
</feature>
<protein>
    <submittedName>
        <fullName evidence="7">Histone</fullName>
    </submittedName>
</protein>
<dbReference type="SMART" id="SM00528">
    <property type="entry name" value="HNS"/>
    <property type="match status" value="1"/>
</dbReference>
<proteinExistence type="inferred from homology"/>
<comment type="similarity">
    <text evidence="2">Belongs to the histone-like protein H-NS family.</text>
</comment>
<keyword evidence="8" id="KW-1185">Reference proteome</keyword>
<evidence type="ECO:0000256" key="1">
    <source>
        <dbReference type="ARBA" id="ARBA00004453"/>
    </source>
</evidence>
<dbReference type="PANTHER" id="PTHR38097:SF2">
    <property type="entry name" value="DNA-BINDING PROTEIN STPA"/>
    <property type="match status" value="1"/>
</dbReference>
<evidence type="ECO:0000256" key="3">
    <source>
        <dbReference type="ARBA" id="ARBA00022490"/>
    </source>
</evidence>
<comment type="subcellular location">
    <subcellularLocation>
        <location evidence="1">Cytoplasm</location>
        <location evidence="1">Nucleoid</location>
    </subcellularLocation>
</comment>
<dbReference type="GO" id="GO:0009295">
    <property type="term" value="C:nucleoid"/>
    <property type="evidence" value="ECO:0007669"/>
    <property type="project" value="UniProtKB-SubCell"/>
</dbReference>
<evidence type="ECO:0000313" key="8">
    <source>
        <dbReference type="Proteomes" id="UP000020766"/>
    </source>
</evidence>
<keyword evidence="3" id="KW-0963">Cytoplasm</keyword>
<feature type="region of interest" description="Disordered" evidence="5">
    <location>
        <begin position="52"/>
        <end position="83"/>
    </location>
</feature>
<accession>A0A014MPM2</accession>
<evidence type="ECO:0000256" key="4">
    <source>
        <dbReference type="ARBA" id="ARBA00023125"/>
    </source>
</evidence>
<reference evidence="7 8" key="1">
    <citation type="submission" date="2014-01" db="EMBL/GenBank/DDBJ databases">
        <title>Interspecies Systems Biology Uncovers Metabolites Affecting C. elegans Gene Expression and Life History Traits.</title>
        <authorList>
            <person name="Watson E."/>
            <person name="Macneil L.T."/>
            <person name="Ritter A.D."/>
            <person name="Yilmaz L.S."/>
            <person name="Rosebrock A.P."/>
            <person name="Caudy A.A."/>
            <person name="Walhout A.J."/>
        </authorList>
    </citation>
    <scope>NUCLEOTIDE SEQUENCE [LARGE SCALE GENOMIC DNA]</scope>
    <source>
        <strain evidence="7 8">DA1877</strain>
    </source>
</reference>